<dbReference type="SUPFAM" id="SSF64356">
    <property type="entry name" value="SNARE-like"/>
    <property type="match status" value="1"/>
</dbReference>
<dbReference type="AlphaFoldDB" id="A0AAD9IFP3"/>
<dbReference type="InterPro" id="IPR006722">
    <property type="entry name" value="Sedlin"/>
</dbReference>
<feature type="transmembrane region" description="Helical" evidence="2">
    <location>
        <begin position="321"/>
        <end position="340"/>
    </location>
</feature>
<feature type="region of interest" description="Disordered" evidence="1">
    <location>
        <begin position="582"/>
        <end position="663"/>
    </location>
</feature>
<evidence type="ECO:0000256" key="2">
    <source>
        <dbReference type="SAM" id="Phobius"/>
    </source>
</evidence>
<comment type="caution">
    <text evidence="3">The sequence shown here is derived from an EMBL/GenBank/DDBJ whole genome shotgun (WGS) entry which is preliminary data.</text>
</comment>
<dbReference type="GO" id="GO:0006888">
    <property type="term" value="P:endoplasmic reticulum to Golgi vesicle-mediated transport"/>
    <property type="evidence" value="ECO:0007669"/>
    <property type="project" value="InterPro"/>
</dbReference>
<dbReference type="CDD" id="cd14825">
    <property type="entry name" value="TRAPPC2_sedlin"/>
    <property type="match status" value="1"/>
</dbReference>
<dbReference type="SUPFAM" id="SSF53474">
    <property type="entry name" value="alpha/beta-Hydrolases"/>
    <property type="match status" value="1"/>
</dbReference>
<protein>
    <submittedName>
        <fullName evidence="3">Uncharacterized protein</fullName>
    </submittedName>
</protein>
<gene>
    <name evidence="3" type="ORF">QBZ16_004401</name>
</gene>
<reference evidence="3" key="1">
    <citation type="submission" date="2021-01" db="EMBL/GenBank/DDBJ databases">
        <authorList>
            <person name="Eckstrom K.M.E."/>
        </authorList>
    </citation>
    <scope>NUCLEOTIDE SEQUENCE</scope>
    <source>
        <strain evidence="3">UVCC 0001</strain>
    </source>
</reference>
<keyword evidence="2" id="KW-0812">Transmembrane</keyword>
<dbReference type="Proteomes" id="UP001255856">
    <property type="component" value="Unassembled WGS sequence"/>
</dbReference>
<organism evidence="3 4">
    <name type="scientific">Prototheca wickerhamii</name>
    <dbReference type="NCBI Taxonomy" id="3111"/>
    <lineage>
        <taxon>Eukaryota</taxon>
        <taxon>Viridiplantae</taxon>
        <taxon>Chlorophyta</taxon>
        <taxon>core chlorophytes</taxon>
        <taxon>Trebouxiophyceae</taxon>
        <taxon>Chlorellales</taxon>
        <taxon>Chlorellaceae</taxon>
        <taxon>Prototheca</taxon>
    </lineage>
</organism>
<feature type="compositionally biased region" description="Low complexity" evidence="1">
    <location>
        <begin position="620"/>
        <end position="631"/>
    </location>
</feature>
<accession>A0AAD9IFP3</accession>
<keyword evidence="2" id="KW-0472">Membrane</keyword>
<dbReference type="Gene3D" id="3.30.450.70">
    <property type="match status" value="1"/>
</dbReference>
<dbReference type="Gene3D" id="3.40.50.1820">
    <property type="entry name" value="alpha/beta hydrolase"/>
    <property type="match status" value="2"/>
</dbReference>
<proteinExistence type="predicted"/>
<dbReference type="PANTHER" id="PTHR12403">
    <property type="entry name" value="TRAFFICKING PROTEIN PARTICLE COMPLEX SUBUNIT 2"/>
    <property type="match status" value="1"/>
</dbReference>
<dbReference type="EMBL" id="JASFZW010000006">
    <property type="protein sequence ID" value="KAK2077556.1"/>
    <property type="molecule type" value="Genomic_DNA"/>
</dbReference>
<dbReference type="Pfam" id="PF04628">
    <property type="entry name" value="Sedlin_N"/>
    <property type="match status" value="1"/>
</dbReference>
<dbReference type="InterPro" id="IPR011012">
    <property type="entry name" value="Longin-like_dom_sf"/>
</dbReference>
<feature type="compositionally biased region" description="Basic and acidic residues" evidence="1">
    <location>
        <begin position="605"/>
        <end position="619"/>
    </location>
</feature>
<evidence type="ECO:0000313" key="4">
    <source>
        <dbReference type="Proteomes" id="UP001255856"/>
    </source>
</evidence>
<name>A0AAD9IFP3_PROWI</name>
<dbReference type="InterPro" id="IPR029058">
    <property type="entry name" value="AB_hydrolase_fold"/>
</dbReference>
<evidence type="ECO:0000256" key="1">
    <source>
        <dbReference type="SAM" id="MobiDB-lite"/>
    </source>
</evidence>
<keyword evidence="2" id="KW-1133">Transmembrane helix</keyword>
<keyword evidence="4" id="KW-1185">Reference proteome</keyword>
<feature type="transmembrane region" description="Helical" evidence="2">
    <location>
        <begin position="287"/>
        <end position="309"/>
    </location>
</feature>
<evidence type="ECO:0000313" key="3">
    <source>
        <dbReference type="EMBL" id="KAK2077556.1"/>
    </source>
</evidence>
<feature type="region of interest" description="Disordered" evidence="1">
    <location>
        <begin position="516"/>
        <end position="544"/>
    </location>
</feature>
<dbReference type="GO" id="GO:0005737">
    <property type="term" value="C:cytoplasm"/>
    <property type="evidence" value="ECO:0007669"/>
    <property type="project" value="GOC"/>
</dbReference>
<sequence>MASPVLHFVIVGRNDHPIFEADLAARPKDPNVKEARPQYLYHFVLHAALDAVEEQEWSTTSMHLGLVDKFNNFQVSAFSTACHVRFMLLHDGRSEEAVRGFFKDVHELYLKVSRVAGRYRCARHWEGHEAPNVMMNPFFTFSDKILSADFQEKLRQQARLYFRHQRLAEVMDEYQAATGLTSRAGSPCGCGCCCSCEPESLSRAVNCARFCCVASCGLVNAASPWALATAEAVTMVLLYALTIPGKQRRAPYSFAQSCEDVLAISLLRSGIAVICHFWGTGSLYQRPYLYCVTFFGCISLPLALFKIAALEQGPIKPAKHPAFLTFFIAHACFALAHLVAARQVSAWARRRYELGLTGLGYPWEEGEQAWLLAGELGGGWREGSTRGEGAAEPLLQLEEATGLLQPSDGLFMTDCLGVTVHYRLVHPPGVPGAAASTAIVLVHGWGGGVFAWRHVMRELAEATGCSENRADPYAQRFQARMGLLLCQRLHIASVVLVGHADGALLCLRMAALAAASEPRAPEDDRSNRGPAGTSPMSHVDWAGSAPESRDLLARLLRGDIEPGSHWGPAAKACRVLGATAREGGAGKGAPAHAPSSDEAAAEKAVAGEKGETERAERAEAPQAVSVSAAPSGRASPFAAPEPGTGPRRRPHQQPAPRGPPRVRGVFLLSPDLRGGPSPLYAHALARSRLGRAVLARQLRAEAGHVANPRAWADPRSHLRRELVELYRAPHRLHGWEGALVAASSVPVDVHTADRVRLCSGAAAQAPVCLATGDADAFATPAALRALARKLFPAARQPQLAAVPACGHLPQEEAPAALVHLLASFVRAALQSAR</sequence>